<keyword evidence="4" id="KW-1185">Reference proteome</keyword>
<protein>
    <recommendedName>
        <fullName evidence="2">Saccharopine dehydrogenase NADP binding domain-containing protein</fullName>
    </recommendedName>
</protein>
<organism evidence="3 4">
    <name type="scientific">Daldinia eschscholtzii</name>
    <dbReference type="NCBI Taxonomy" id="292717"/>
    <lineage>
        <taxon>Eukaryota</taxon>
        <taxon>Fungi</taxon>
        <taxon>Dikarya</taxon>
        <taxon>Ascomycota</taxon>
        <taxon>Pezizomycotina</taxon>
        <taxon>Sordariomycetes</taxon>
        <taxon>Xylariomycetidae</taxon>
        <taxon>Xylariales</taxon>
        <taxon>Hypoxylaceae</taxon>
        <taxon>Daldinia</taxon>
    </lineage>
</organism>
<dbReference type="AlphaFoldDB" id="A0AAX6MH61"/>
<dbReference type="InterPro" id="IPR036291">
    <property type="entry name" value="NAD(P)-bd_dom_sf"/>
</dbReference>
<evidence type="ECO:0000256" key="1">
    <source>
        <dbReference type="ARBA" id="ARBA00038048"/>
    </source>
</evidence>
<dbReference type="GO" id="GO:0005739">
    <property type="term" value="C:mitochondrion"/>
    <property type="evidence" value="ECO:0007669"/>
    <property type="project" value="TreeGrafter"/>
</dbReference>
<accession>A0AAX6MH61</accession>
<dbReference type="Pfam" id="PF03435">
    <property type="entry name" value="Sacchrp_dh_NADP"/>
    <property type="match status" value="1"/>
</dbReference>
<dbReference type="Gene3D" id="3.40.50.720">
    <property type="entry name" value="NAD(P)-binding Rossmann-like Domain"/>
    <property type="match status" value="1"/>
</dbReference>
<evidence type="ECO:0000313" key="4">
    <source>
        <dbReference type="Proteomes" id="UP001369815"/>
    </source>
</evidence>
<evidence type="ECO:0000313" key="3">
    <source>
        <dbReference type="EMBL" id="KAK6951511.1"/>
    </source>
</evidence>
<dbReference type="GO" id="GO:0005886">
    <property type="term" value="C:plasma membrane"/>
    <property type="evidence" value="ECO:0007669"/>
    <property type="project" value="TreeGrafter"/>
</dbReference>
<dbReference type="InterPro" id="IPR051276">
    <property type="entry name" value="Saccharopine_DH-like_oxidrdct"/>
</dbReference>
<dbReference type="InterPro" id="IPR005097">
    <property type="entry name" value="Sacchrp_dh_NADP-bd"/>
</dbReference>
<name>A0AAX6MH61_9PEZI</name>
<feature type="domain" description="Saccharopine dehydrogenase NADP binding" evidence="2">
    <location>
        <begin position="16"/>
        <end position="139"/>
    </location>
</feature>
<dbReference type="GO" id="GO:0005811">
    <property type="term" value="C:lipid droplet"/>
    <property type="evidence" value="ECO:0007669"/>
    <property type="project" value="TreeGrafter"/>
</dbReference>
<dbReference type="EMBL" id="JBANMG010000006">
    <property type="protein sequence ID" value="KAK6951511.1"/>
    <property type="molecule type" value="Genomic_DNA"/>
</dbReference>
<proteinExistence type="inferred from homology"/>
<dbReference type="SUPFAM" id="SSF51735">
    <property type="entry name" value="NAD(P)-binding Rossmann-fold domains"/>
    <property type="match status" value="1"/>
</dbReference>
<evidence type="ECO:0000259" key="2">
    <source>
        <dbReference type="Pfam" id="PF03435"/>
    </source>
</evidence>
<gene>
    <name evidence="3" type="ORF">Daesc_006032</name>
</gene>
<dbReference type="PANTHER" id="PTHR12286:SF5">
    <property type="entry name" value="SACCHAROPINE DEHYDROGENASE-LIKE OXIDOREDUCTASE"/>
    <property type="match status" value="1"/>
</dbReference>
<dbReference type="Proteomes" id="UP001369815">
    <property type="component" value="Unassembled WGS sequence"/>
</dbReference>
<comment type="caution">
    <text evidence="3">The sequence shown here is derived from an EMBL/GenBank/DDBJ whole genome shotgun (WGS) entry which is preliminary data.</text>
</comment>
<comment type="similarity">
    <text evidence="1">Belongs to the saccharopine dehydrogenase family.</text>
</comment>
<dbReference type="GO" id="GO:0009247">
    <property type="term" value="P:glycolipid biosynthetic process"/>
    <property type="evidence" value="ECO:0007669"/>
    <property type="project" value="TreeGrafter"/>
</dbReference>
<reference evidence="3 4" key="1">
    <citation type="journal article" date="2024" name="Front Chem Biol">
        <title>Unveiling the potential of Daldinia eschscholtzii MFLUCC 19-0629 through bioactivity and bioinformatics studies for enhanced sustainable agriculture production.</title>
        <authorList>
            <person name="Brooks S."/>
            <person name="Weaver J.A."/>
            <person name="Klomchit A."/>
            <person name="Alharthi S.A."/>
            <person name="Onlamun T."/>
            <person name="Nurani R."/>
            <person name="Vong T.K."/>
            <person name="Alberti F."/>
            <person name="Greco C."/>
        </authorList>
    </citation>
    <scope>NUCLEOTIDE SEQUENCE [LARGE SCALE GENOMIC DNA]</scope>
    <source>
        <strain evidence="3">MFLUCC 19-0629</strain>
    </source>
</reference>
<dbReference type="PANTHER" id="PTHR12286">
    <property type="entry name" value="SACCHAROPINE DEHYDROGENASE-LIKE OXIDOREDUCTASE"/>
    <property type="match status" value="1"/>
</dbReference>
<sequence>MDSVVEERRRSRKYDILLLGATGYTGSLTAEHIVRHLPFDLKWAIAGRSKSKLESLASKLKELDPERIQPDIEVVKFDDPRQLGSVVKNSKVCISVVLYWQVGEVVVKSCVENGTDYIDVAGDIPLLRTFIDQYHEAALDARIACSPDRKIFSPGPQRESWRRRADVSGGTASSMLAESTYDSQSLKEAKEPWVLSPIKRSQTSAPTNFLNMRKDPTLGLLSRSSFSAEQNRALVHRTWALLQDTDQAYGPNFEYNEYIKVSSAVGGILRLLTLVLVRGALKFGPSRRLLGLVLPKPGEGPDVEKERASRIKFEAIATADTGSNPVPRAYASFSYPSGSYHTTALFLAQGAASLLYTRNLANHVPGGCLTPAFLGEDLWKRLQNAGAVLRVNLL</sequence>